<dbReference type="EMBL" id="FMIK01000023">
    <property type="protein sequence ID" value="SCL90793.1"/>
    <property type="molecule type" value="Genomic_DNA"/>
</dbReference>
<comment type="caution">
    <text evidence="1">The sequence shown here is derived from an EMBL/GenBank/DDBJ whole genome shotgun (WGS) entry which is preliminary data.</text>
</comment>
<accession>A0AAX2CFX0</accession>
<proteinExistence type="predicted"/>
<gene>
    <name evidence="1" type="ORF">BCB44BAC_01782</name>
</gene>
<reference evidence="1 2" key="1">
    <citation type="submission" date="2016-08" db="EMBL/GenBank/DDBJ databases">
        <authorList>
            <person name="Loux V."/>
            <person name="Rue O."/>
        </authorList>
    </citation>
    <scope>NUCLEOTIDE SEQUENCE [LARGE SCALE GENOMIC DNA]</scope>
    <source>
        <strain evidence="1 2">AFSSA_08CEB44bac</strain>
    </source>
</reference>
<dbReference type="Proteomes" id="UP000242164">
    <property type="component" value="Unassembled WGS sequence"/>
</dbReference>
<name>A0AAX2CFX0_9BACI</name>
<evidence type="ECO:0000313" key="1">
    <source>
        <dbReference type="EMBL" id="SCL90793.1"/>
    </source>
</evidence>
<organism evidence="1 2">
    <name type="scientific">Bacillus cytotoxicus</name>
    <dbReference type="NCBI Taxonomy" id="580165"/>
    <lineage>
        <taxon>Bacteria</taxon>
        <taxon>Bacillati</taxon>
        <taxon>Bacillota</taxon>
        <taxon>Bacilli</taxon>
        <taxon>Bacillales</taxon>
        <taxon>Bacillaceae</taxon>
        <taxon>Bacillus</taxon>
        <taxon>Bacillus cereus group</taxon>
    </lineage>
</organism>
<sequence>MERYNLSSDEGKLQF</sequence>
<evidence type="ECO:0000313" key="2">
    <source>
        <dbReference type="Proteomes" id="UP000242164"/>
    </source>
</evidence>
<protein>
    <submittedName>
        <fullName evidence="1">Uncharacterized protein</fullName>
    </submittedName>
</protein>